<comment type="caution">
    <text evidence="1">The sequence shown here is derived from an EMBL/GenBank/DDBJ whole genome shotgun (WGS) entry which is preliminary data.</text>
</comment>
<keyword evidence="2" id="KW-1185">Reference proteome</keyword>
<organism evidence="1 2">
    <name type="scientific">Fodinibius salicampi</name>
    <dbReference type="NCBI Taxonomy" id="1920655"/>
    <lineage>
        <taxon>Bacteria</taxon>
        <taxon>Pseudomonadati</taxon>
        <taxon>Balneolota</taxon>
        <taxon>Balneolia</taxon>
        <taxon>Balneolales</taxon>
        <taxon>Balneolaceae</taxon>
        <taxon>Fodinibius</taxon>
    </lineage>
</organism>
<name>A0ABT3PXM6_9BACT</name>
<dbReference type="EMBL" id="JAJNDC010000001">
    <property type="protein sequence ID" value="MCW9712610.1"/>
    <property type="molecule type" value="Genomic_DNA"/>
</dbReference>
<dbReference type="Proteomes" id="UP001207337">
    <property type="component" value="Unassembled WGS sequence"/>
</dbReference>
<evidence type="ECO:0000313" key="1">
    <source>
        <dbReference type="EMBL" id="MCW9712610.1"/>
    </source>
</evidence>
<protein>
    <submittedName>
        <fullName evidence="1">Uncharacterized protein</fullName>
    </submittedName>
</protein>
<sequence length="85" mass="9125">MVVPLTPNVNGAIIIWQGAVGIGDAPVSSNDHCNMSRDIGVSPFLDVQGRENSGMGQERALALCRGGLSNPFIGYLTYYFIQILK</sequence>
<evidence type="ECO:0000313" key="2">
    <source>
        <dbReference type="Proteomes" id="UP001207337"/>
    </source>
</evidence>
<dbReference type="RefSeq" id="WP_265788702.1">
    <property type="nucleotide sequence ID" value="NZ_BAABRS010000001.1"/>
</dbReference>
<accession>A0ABT3PXM6</accession>
<proteinExistence type="predicted"/>
<gene>
    <name evidence="1" type="ORF">LQ318_06815</name>
</gene>
<reference evidence="1 2" key="1">
    <citation type="submission" date="2021-11" db="EMBL/GenBank/DDBJ databases">
        <title>Aliifidinibius sp. nov., a new bacterium isolated from saline soil.</title>
        <authorList>
            <person name="Galisteo C."/>
            <person name="De La Haba R."/>
            <person name="Sanchez-Porro C."/>
            <person name="Ventosa A."/>
        </authorList>
    </citation>
    <scope>NUCLEOTIDE SEQUENCE [LARGE SCALE GENOMIC DNA]</scope>
    <source>
        <strain evidence="1 2">KACC 190600</strain>
    </source>
</reference>